<protein>
    <submittedName>
        <fullName evidence="1">Uncharacterized protein</fullName>
    </submittedName>
</protein>
<gene>
    <name evidence="1" type="ORF">PECUL_23A036151</name>
</gene>
<keyword evidence="2" id="KW-1185">Reference proteome</keyword>
<evidence type="ECO:0000313" key="2">
    <source>
        <dbReference type="Proteomes" id="UP001295444"/>
    </source>
</evidence>
<accession>A0AAD1RER0</accession>
<reference evidence="1" key="1">
    <citation type="submission" date="2022-03" db="EMBL/GenBank/DDBJ databases">
        <authorList>
            <person name="Alioto T."/>
            <person name="Alioto T."/>
            <person name="Gomez Garrido J."/>
        </authorList>
    </citation>
    <scope>NUCLEOTIDE SEQUENCE</scope>
</reference>
<proteinExistence type="predicted"/>
<dbReference type="Proteomes" id="UP001295444">
    <property type="component" value="Chromosome 02"/>
</dbReference>
<name>A0AAD1RER0_PELCU</name>
<dbReference type="AlphaFoldDB" id="A0AAD1RER0"/>
<sequence>MIFDLNADRQRWSLVLRGHWTQGEASSSSFSPQGEKLWTSQLGPCPAILPNSTQPKAQTHVDLALFCPFGPVGLILVLTLWPRPLQRNQDPTTLPPRIAAQGLHLILRTPCAPKSDGKTALPPLSQLSARLPDTSSICLPSSCSASQPNRRSLIRSLSNPCQRQPSKVLQQLGRPYTHLTPILNCGGPHRIKRRIQLQALLDSVQLPALADTSLLTLRFDSTNLARLRPRGIQREVKRQALMEFAQITTLADTRSLLHRYGRSDIG</sequence>
<dbReference type="EMBL" id="OW240913">
    <property type="protein sequence ID" value="CAH2250337.1"/>
    <property type="molecule type" value="Genomic_DNA"/>
</dbReference>
<evidence type="ECO:0000313" key="1">
    <source>
        <dbReference type="EMBL" id="CAH2250337.1"/>
    </source>
</evidence>
<organism evidence="1 2">
    <name type="scientific">Pelobates cultripes</name>
    <name type="common">Western spadefoot toad</name>
    <dbReference type="NCBI Taxonomy" id="61616"/>
    <lineage>
        <taxon>Eukaryota</taxon>
        <taxon>Metazoa</taxon>
        <taxon>Chordata</taxon>
        <taxon>Craniata</taxon>
        <taxon>Vertebrata</taxon>
        <taxon>Euteleostomi</taxon>
        <taxon>Amphibia</taxon>
        <taxon>Batrachia</taxon>
        <taxon>Anura</taxon>
        <taxon>Pelobatoidea</taxon>
        <taxon>Pelobatidae</taxon>
        <taxon>Pelobates</taxon>
    </lineage>
</organism>